<evidence type="ECO:0000313" key="5">
    <source>
        <dbReference type="Proteomes" id="UP001296943"/>
    </source>
</evidence>
<dbReference type="EMBL" id="JAFBDR010000013">
    <property type="protein sequence ID" value="MBM7571993.1"/>
    <property type="molecule type" value="Genomic_DNA"/>
</dbReference>
<keyword evidence="2" id="KW-0812">Transmembrane</keyword>
<protein>
    <submittedName>
        <fullName evidence="4">Germination protein M</fullName>
    </submittedName>
</protein>
<gene>
    <name evidence="4" type="ORF">JOC48_002494</name>
</gene>
<keyword evidence="5" id="KW-1185">Reference proteome</keyword>
<comment type="caution">
    <text evidence="4">The sequence shown here is derived from an EMBL/GenBank/DDBJ whole genome shotgun (WGS) entry which is preliminary data.</text>
</comment>
<evidence type="ECO:0000256" key="1">
    <source>
        <dbReference type="SAM" id="MobiDB-lite"/>
    </source>
</evidence>
<feature type="domain" description="GerMN" evidence="3">
    <location>
        <begin position="114"/>
        <end position="205"/>
    </location>
</feature>
<dbReference type="SMART" id="SM00909">
    <property type="entry name" value="Germane"/>
    <property type="match status" value="2"/>
</dbReference>
<feature type="region of interest" description="Disordered" evidence="1">
    <location>
        <begin position="35"/>
        <end position="80"/>
    </location>
</feature>
<organism evidence="4 5">
    <name type="scientific">Aquibacillus albus</name>
    <dbReference type="NCBI Taxonomy" id="1168171"/>
    <lineage>
        <taxon>Bacteria</taxon>
        <taxon>Bacillati</taxon>
        <taxon>Bacillota</taxon>
        <taxon>Bacilli</taxon>
        <taxon>Bacillales</taxon>
        <taxon>Bacillaceae</taxon>
        <taxon>Aquibacillus</taxon>
    </lineage>
</organism>
<proteinExistence type="predicted"/>
<dbReference type="RefSeq" id="WP_204500074.1">
    <property type="nucleotide sequence ID" value="NZ_JAFBDR010000013.1"/>
</dbReference>
<feature type="domain" description="GerMN" evidence="3">
    <location>
        <begin position="266"/>
        <end position="355"/>
    </location>
</feature>
<evidence type="ECO:0000256" key="2">
    <source>
        <dbReference type="SAM" id="Phobius"/>
    </source>
</evidence>
<dbReference type="InterPro" id="IPR019606">
    <property type="entry name" value="GerMN"/>
</dbReference>
<feature type="compositionally biased region" description="Acidic residues" evidence="1">
    <location>
        <begin position="50"/>
        <end position="77"/>
    </location>
</feature>
<evidence type="ECO:0000259" key="3">
    <source>
        <dbReference type="SMART" id="SM00909"/>
    </source>
</evidence>
<dbReference type="Proteomes" id="UP001296943">
    <property type="component" value="Unassembled WGS sequence"/>
</dbReference>
<keyword evidence="2" id="KW-0472">Membrane</keyword>
<feature type="transmembrane region" description="Helical" evidence="2">
    <location>
        <begin position="6"/>
        <end position="26"/>
    </location>
</feature>
<evidence type="ECO:0000313" key="4">
    <source>
        <dbReference type="EMBL" id="MBM7571993.1"/>
    </source>
</evidence>
<keyword evidence="2" id="KW-1133">Transmembrane helix</keyword>
<sequence>MKRRAYFIYTVIFGMTIILLSGCGIFKGEQTIEEMDTPPEEASLTNDLDNASEEGAPDEGTEGEEGSDESEGDEQEGTNESIETVERQLYLLDSNGMVVPQTLELPKAESKEVAKQTLQYLVKGGPVTELLPNGFQAVLPSGTEIIGLNLEEDGTLIVDVSKEFAEYRPEDEQKIVQAMTFTLTQFENVKRVKLWINGYEQDVMPVNGTPISNGYSRANGINLTLSESVDLMDSEAVTLYYPAQTQDQFYYVPVTQHIEMNNDDAYQSIVQALVEGPSYDLNLLNVFNSGTELIEEPTYNDGVLTLSFNENVLNSIDTSSISDEVMETLVLTLTEQPGVDAVNITVENVDEVYNEDGVPYSEPVTRDTFVPTGSL</sequence>
<accession>A0ABS2N1K0</accession>
<reference evidence="4 5" key="1">
    <citation type="submission" date="2021-01" db="EMBL/GenBank/DDBJ databases">
        <title>Genomic Encyclopedia of Type Strains, Phase IV (KMG-IV): sequencing the most valuable type-strain genomes for metagenomic binning, comparative biology and taxonomic classification.</title>
        <authorList>
            <person name="Goeker M."/>
        </authorList>
    </citation>
    <scope>NUCLEOTIDE SEQUENCE [LARGE SCALE GENOMIC DNA]</scope>
    <source>
        <strain evidence="4 5">DSM 23711</strain>
    </source>
</reference>
<dbReference type="PROSITE" id="PS51257">
    <property type="entry name" value="PROKAR_LIPOPROTEIN"/>
    <property type="match status" value="1"/>
</dbReference>
<dbReference type="Pfam" id="PF10646">
    <property type="entry name" value="Germane"/>
    <property type="match status" value="2"/>
</dbReference>
<name>A0ABS2N1K0_9BACI</name>